<evidence type="ECO:0000313" key="2">
    <source>
        <dbReference type="Proteomes" id="UP000683360"/>
    </source>
</evidence>
<protein>
    <submittedName>
        <fullName evidence="1">Uncharacterized protein</fullName>
    </submittedName>
</protein>
<dbReference type="EMBL" id="CAJPWZ010001126">
    <property type="protein sequence ID" value="CAG2208996.1"/>
    <property type="molecule type" value="Genomic_DNA"/>
</dbReference>
<keyword evidence="2" id="KW-1185">Reference proteome</keyword>
<proteinExistence type="predicted"/>
<reference evidence="1" key="1">
    <citation type="submission" date="2021-03" db="EMBL/GenBank/DDBJ databases">
        <authorList>
            <person name="Bekaert M."/>
        </authorList>
    </citation>
    <scope>NUCLEOTIDE SEQUENCE</scope>
</reference>
<dbReference type="AlphaFoldDB" id="A0A8S3RR34"/>
<dbReference type="Gene3D" id="3.40.50.12100">
    <property type="entry name" value="Stimulator of interferon genes protein"/>
    <property type="match status" value="1"/>
</dbReference>
<gene>
    <name evidence="1" type="ORF">MEDL_23081</name>
</gene>
<name>A0A8S3RR34_MYTED</name>
<comment type="caution">
    <text evidence="1">The sequence shown here is derived from an EMBL/GenBank/DDBJ whole genome shotgun (WGS) entry which is preliminary data.</text>
</comment>
<evidence type="ECO:0000313" key="1">
    <source>
        <dbReference type="EMBL" id="CAG2208996.1"/>
    </source>
</evidence>
<accession>A0A8S3RR34</accession>
<organism evidence="1 2">
    <name type="scientific">Mytilus edulis</name>
    <name type="common">Blue mussel</name>
    <dbReference type="NCBI Taxonomy" id="6550"/>
    <lineage>
        <taxon>Eukaryota</taxon>
        <taxon>Metazoa</taxon>
        <taxon>Spiralia</taxon>
        <taxon>Lophotrochozoa</taxon>
        <taxon>Mollusca</taxon>
        <taxon>Bivalvia</taxon>
        <taxon>Autobranchia</taxon>
        <taxon>Pteriomorphia</taxon>
        <taxon>Mytilida</taxon>
        <taxon>Mytiloidea</taxon>
        <taxon>Mytilidae</taxon>
        <taxon>Mytilinae</taxon>
        <taxon>Mytilus</taxon>
    </lineage>
</organism>
<dbReference type="Proteomes" id="UP000683360">
    <property type="component" value="Unassembled WGS sequence"/>
</dbReference>
<sequence>MWYRETTKRFWKTGYLFFTSNFYVLWLEQKVLDTLQKTCVSAEWPIPKTNFAVPSQKILSDFIAMDLDITNSALDEITGKDSEKESDWYNSLTDEVKTKVSFKLYELVPRTCAIKYDIPNEDNNIRDITTFHIGSRMRSGNHRDLCIKMYSINIDQEVSAGKSQLNRFFTVCEYPDVVSTLKAMADNYLAKFSSPQRINRRKRIATAGINLAGKRQAVTVGQILLYQGIVLNHFLNALIQQEFCSLMMKKGRFSRGFNRG</sequence>
<dbReference type="InterPro" id="IPR038623">
    <property type="entry name" value="STING_C_sf"/>
</dbReference>